<dbReference type="EMBL" id="BMZF01000003">
    <property type="protein sequence ID" value="GHA51859.1"/>
    <property type="molecule type" value="Genomic_DNA"/>
</dbReference>
<evidence type="ECO:0000256" key="1">
    <source>
        <dbReference type="ARBA" id="ARBA00003543"/>
    </source>
</evidence>
<dbReference type="RefSeq" id="WP_189640197.1">
    <property type="nucleotide sequence ID" value="NZ_BMZF01000003.1"/>
</dbReference>
<evidence type="ECO:0000256" key="10">
    <source>
        <dbReference type="HAMAP-Rule" id="MF_00530"/>
    </source>
</evidence>
<keyword evidence="5 10" id="KW-0375">Hydrogen ion transport</keyword>
<accession>A0ABQ3D2J0</accession>
<comment type="similarity">
    <text evidence="3 10 11">Belongs to the ATPase epsilon chain family.</text>
</comment>
<dbReference type="PANTHER" id="PTHR13822">
    <property type="entry name" value="ATP SYNTHASE DELTA/EPSILON CHAIN"/>
    <property type="match status" value="1"/>
</dbReference>
<dbReference type="Gene3D" id="2.60.15.10">
    <property type="entry name" value="F0F1 ATP synthase delta/epsilon subunit, N-terminal"/>
    <property type="match status" value="1"/>
</dbReference>
<evidence type="ECO:0000313" key="13">
    <source>
        <dbReference type="EMBL" id="GHA51859.1"/>
    </source>
</evidence>
<proteinExistence type="inferred from homology"/>
<keyword evidence="6 10" id="KW-0406">Ion transport</keyword>
<dbReference type="Proteomes" id="UP000634455">
    <property type="component" value="Unassembled WGS sequence"/>
</dbReference>
<dbReference type="InterPro" id="IPR020546">
    <property type="entry name" value="ATP_synth_F1_dsu/esu_N"/>
</dbReference>
<evidence type="ECO:0000256" key="7">
    <source>
        <dbReference type="ARBA" id="ARBA00023136"/>
    </source>
</evidence>
<dbReference type="InterPro" id="IPR001469">
    <property type="entry name" value="ATP_synth_F1_dsu/esu"/>
</dbReference>
<comment type="subunit">
    <text evidence="10 11">F-type ATPases have 2 components, CF(1) - the catalytic core - and CF(0) - the membrane proton channel. CF(1) has five subunits: alpha(3), beta(3), gamma(1), delta(1), epsilon(1). CF(0) has three main subunits: a, b and c.</text>
</comment>
<keyword evidence="8 10" id="KW-0139">CF(1)</keyword>
<evidence type="ECO:0000256" key="6">
    <source>
        <dbReference type="ARBA" id="ARBA00023065"/>
    </source>
</evidence>
<dbReference type="InterPro" id="IPR036771">
    <property type="entry name" value="ATPsynth_dsu/esu_N"/>
</dbReference>
<name>A0ABQ3D2J0_9RHOB</name>
<evidence type="ECO:0000256" key="11">
    <source>
        <dbReference type="RuleBase" id="RU003656"/>
    </source>
</evidence>
<keyword evidence="14" id="KW-1185">Reference proteome</keyword>
<sequence>MATIQFDLVSPERKLASLDATEIQIPGADGDFTAMADHAPFLTTLRPGVLRVKAGNDVTEYVVTGGFVEISGTAASVLAENAMPKGEVTREIIDGFIAEATAAAETAPSEEIDMANKRVADTKALLDII</sequence>
<keyword evidence="7 10" id="KW-0472">Membrane</keyword>
<evidence type="ECO:0000256" key="3">
    <source>
        <dbReference type="ARBA" id="ARBA00005712"/>
    </source>
</evidence>
<feature type="domain" description="ATP synthase F1 complex delta/epsilon subunit N-terminal" evidence="12">
    <location>
        <begin position="4"/>
        <end position="82"/>
    </location>
</feature>
<dbReference type="NCBIfam" id="NF009978">
    <property type="entry name" value="PRK13443.1"/>
    <property type="match status" value="1"/>
</dbReference>
<keyword evidence="10" id="KW-1003">Cell membrane</keyword>
<evidence type="ECO:0000256" key="4">
    <source>
        <dbReference type="ARBA" id="ARBA00022448"/>
    </source>
</evidence>
<dbReference type="NCBIfam" id="TIGR01216">
    <property type="entry name" value="ATP_synt_epsi"/>
    <property type="match status" value="1"/>
</dbReference>
<comment type="function">
    <text evidence="1 10">Produces ATP from ADP in the presence of a proton gradient across the membrane.</text>
</comment>
<gene>
    <name evidence="13" type="primary">atpC1</name>
    <name evidence="10" type="synonym">atpC</name>
    <name evidence="13" type="ORF">GCM10008927_16710</name>
</gene>
<evidence type="ECO:0000256" key="8">
    <source>
        <dbReference type="ARBA" id="ARBA00023196"/>
    </source>
</evidence>
<evidence type="ECO:0000259" key="12">
    <source>
        <dbReference type="Pfam" id="PF02823"/>
    </source>
</evidence>
<keyword evidence="4 10" id="KW-0813">Transport</keyword>
<evidence type="ECO:0000256" key="5">
    <source>
        <dbReference type="ARBA" id="ARBA00022781"/>
    </source>
</evidence>
<dbReference type="HAMAP" id="MF_00530">
    <property type="entry name" value="ATP_synth_epsil_bac"/>
    <property type="match status" value="1"/>
</dbReference>
<organism evidence="13 14">
    <name type="scientific">Paramylibacter ulvae</name>
    <dbReference type="NCBI Taxonomy" id="1651968"/>
    <lineage>
        <taxon>Bacteria</taxon>
        <taxon>Pseudomonadati</taxon>
        <taxon>Pseudomonadota</taxon>
        <taxon>Alphaproteobacteria</taxon>
        <taxon>Rhodobacterales</taxon>
        <taxon>Paracoccaceae</taxon>
        <taxon>Paramylibacter</taxon>
    </lineage>
</organism>
<dbReference type="CDD" id="cd12152">
    <property type="entry name" value="F1-ATPase_delta"/>
    <property type="match status" value="1"/>
</dbReference>
<protein>
    <recommendedName>
        <fullName evidence="10">ATP synthase epsilon chain</fullName>
    </recommendedName>
    <alternativeName>
        <fullName evidence="10">ATP synthase F1 sector epsilon subunit</fullName>
    </alternativeName>
    <alternativeName>
        <fullName evidence="10">F-ATPase epsilon subunit</fullName>
    </alternativeName>
</protein>
<keyword evidence="9 10" id="KW-0066">ATP synthesis</keyword>
<evidence type="ECO:0000256" key="9">
    <source>
        <dbReference type="ARBA" id="ARBA00023310"/>
    </source>
</evidence>
<comment type="caution">
    <text evidence="13">The sequence shown here is derived from an EMBL/GenBank/DDBJ whole genome shotgun (WGS) entry which is preliminary data.</text>
</comment>
<dbReference type="SUPFAM" id="SSF51344">
    <property type="entry name" value="Epsilon subunit of F1F0-ATP synthase N-terminal domain"/>
    <property type="match status" value="1"/>
</dbReference>
<comment type="subcellular location">
    <subcellularLocation>
        <location evidence="10">Cell membrane</location>
        <topology evidence="10">Peripheral membrane protein</topology>
    </subcellularLocation>
    <subcellularLocation>
        <location evidence="2">Endomembrane system</location>
        <topology evidence="2">Peripheral membrane protein</topology>
    </subcellularLocation>
</comment>
<evidence type="ECO:0000256" key="2">
    <source>
        <dbReference type="ARBA" id="ARBA00004184"/>
    </source>
</evidence>
<reference evidence="14" key="1">
    <citation type="journal article" date="2019" name="Int. J. Syst. Evol. Microbiol.">
        <title>The Global Catalogue of Microorganisms (GCM) 10K type strain sequencing project: providing services to taxonomists for standard genome sequencing and annotation.</title>
        <authorList>
            <consortium name="The Broad Institute Genomics Platform"/>
            <consortium name="The Broad Institute Genome Sequencing Center for Infectious Disease"/>
            <person name="Wu L."/>
            <person name="Ma J."/>
        </authorList>
    </citation>
    <scope>NUCLEOTIDE SEQUENCE [LARGE SCALE GENOMIC DNA]</scope>
    <source>
        <strain evidence="14">KCTC 32465</strain>
    </source>
</reference>
<dbReference type="PANTHER" id="PTHR13822:SF10">
    <property type="entry name" value="ATP SYNTHASE EPSILON CHAIN, CHLOROPLASTIC"/>
    <property type="match status" value="1"/>
</dbReference>
<dbReference type="Pfam" id="PF02823">
    <property type="entry name" value="ATP-synt_DE_N"/>
    <property type="match status" value="1"/>
</dbReference>
<evidence type="ECO:0000313" key="14">
    <source>
        <dbReference type="Proteomes" id="UP000634455"/>
    </source>
</evidence>